<proteinExistence type="predicted"/>
<dbReference type="Proteomes" id="UP000537204">
    <property type="component" value="Unassembled WGS sequence"/>
</dbReference>
<dbReference type="EMBL" id="JACHCE010000001">
    <property type="protein sequence ID" value="MBB5635041.1"/>
    <property type="molecule type" value="Genomic_DNA"/>
</dbReference>
<sequence>MNRYDKSIQAESLYITDSRKAIIFYRAKQN</sequence>
<reference evidence="1 2" key="1">
    <citation type="submission" date="2020-08" db="EMBL/GenBank/DDBJ databases">
        <title>Genomic Encyclopedia of Type Strains, Phase IV (KMG-V): Genome sequencing to study the core and pangenomes of soil and plant-associated prokaryotes.</title>
        <authorList>
            <person name="Whitman W."/>
        </authorList>
    </citation>
    <scope>NUCLEOTIDE SEQUENCE [LARGE SCALE GENOMIC DNA]</scope>
    <source>
        <strain evidence="1 2">S3M1</strain>
    </source>
</reference>
<dbReference type="AlphaFoldDB" id="A0A7W8ZJ67"/>
<organism evidence="1 2">
    <name type="scientific">Pedobacter cryoconitis</name>
    <dbReference type="NCBI Taxonomy" id="188932"/>
    <lineage>
        <taxon>Bacteria</taxon>
        <taxon>Pseudomonadati</taxon>
        <taxon>Bacteroidota</taxon>
        <taxon>Sphingobacteriia</taxon>
        <taxon>Sphingobacteriales</taxon>
        <taxon>Sphingobacteriaceae</taxon>
        <taxon>Pedobacter</taxon>
    </lineage>
</organism>
<protein>
    <submittedName>
        <fullName evidence="1">Uncharacterized protein</fullName>
    </submittedName>
</protein>
<name>A0A7W8ZJ67_9SPHI</name>
<gene>
    <name evidence="1" type="ORF">HDE68_000926</name>
</gene>
<comment type="caution">
    <text evidence="1">The sequence shown here is derived from an EMBL/GenBank/DDBJ whole genome shotgun (WGS) entry which is preliminary data.</text>
</comment>
<accession>A0A7W8ZJ67</accession>
<evidence type="ECO:0000313" key="1">
    <source>
        <dbReference type="EMBL" id="MBB5635041.1"/>
    </source>
</evidence>
<evidence type="ECO:0000313" key="2">
    <source>
        <dbReference type="Proteomes" id="UP000537204"/>
    </source>
</evidence>